<keyword evidence="2" id="KW-0012">Acyltransferase</keyword>
<dbReference type="Proteomes" id="UP000092024">
    <property type="component" value="Unassembled WGS sequence"/>
</dbReference>
<keyword evidence="5" id="KW-1185">Reference proteome</keyword>
<dbReference type="InterPro" id="IPR050832">
    <property type="entry name" value="Bact_Acetyltransf"/>
</dbReference>
<evidence type="ECO:0000256" key="2">
    <source>
        <dbReference type="ARBA" id="ARBA00023315"/>
    </source>
</evidence>
<keyword evidence="1 4" id="KW-0808">Transferase</keyword>
<dbReference type="EMBL" id="LYPA01000056">
    <property type="protein sequence ID" value="OBR65558.1"/>
    <property type="molecule type" value="Genomic_DNA"/>
</dbReference>
<dbReference type="InterPro" id="IPR016181">
    <property type="entry name" value="Acyl_CoA_acyltransferase"/>
</dbReference>
<dbReference type="STRING" id="1844972.A7K91_10785"/>
<reference evidence="4 5" key="1">
    <citation type="submission" date="2016-05" db="EMBL/GenBank/DDBJ databases">
        <title>Paenibacillus oryzae. sp. nov., isolated from the rice root.</title>
        <authorList>
            <person name="Zhang J."/>
            <person name="Zhang X."/>
        </authorList>
    </citation>
    <scope>NUCLEOTIDE SEQUENCE [LARGE SCALE GENOMIC DNA]</scope>
    <source>
        <strain evidence="4 5">1DrF-4</strain>
    </source>
</reference>
<proteinExistence type="predicted"/>
<evidence type="ECO:0000313" key="5">
    <source>
        <dbReference type="Proteomes" id="UP000092024"/>
    </source>
</evidence>
<protein>
    <submittedName>
        <fullName evidence="4">GCN5 family acetyltransferase</fullName>
    </submittedName>
</protein>
<dbReference type="SUPFAM" id="SSF55729">
    <property type="entry name" value="Acyl-CoA N-acyltransferases (Nat)"/>
    <property type="match status" value="1"/>
</dbReference>
<feature type="domain" description="N-acetyltransferase" evidence="3">
    <location>
        <begin position="1"/>
        <end position="161"/>
    </location>
</feature>
<organism evidence="4 5">
    <name type="scientific">Paenibacillus oryzae</name>
    <dbReference type="NCBI Taxonomy" id="1844972"/>
    <lineage>
        <taxon>Bacteria</taxon>
        <taxon>Bacillati</taxon>
        <taxon>Bacillota</taxon>
        <taxon>Bacilli</taxon>
        <taxon>Bacillales</taxon>
        <taxon>Paenibacillaceae</taxon>
        <taxon>Paenibacillus</taxon>
    </lineage>
</organism>
<sequence>MREAVPEDRQVLQDVLIDAYGQYEQTLSEARWMEYKDSIIQAIDAAPTSARLVAELDGEVVGSVFLFESSEKAYGNPGLGILSPIIRLLGVSRKARGAGVATELIAASARIARDSGASTLHLHTSDMMDSAVRLYERLGFERAYDKEFMSGEVLVKSYRLQLANASFLQ</sequence>
<evidence type="ECO:0000259" key="3">
    <source>
        <dbReference type="PROSITE" id="PS51186"/>
    </source>
</evidence>
<evidence type="ECO:0000256" key="1">
    <source>
        <dbReference type="ARBA" id="ARBA00022679"/>
    </source>
</evidence>
<gene>
    <name evidence="4" type="ORF">A7K91_10785</name>
</gene>
<accession>A0A1A5YJ16</accession>
<dbReference type="CDD" id="cd04301">
    <property type="entry name" value="NAT_SF"/>
    <property type="match status" value="1"/>
</dbReference>
<comment type="caution">
    <text evidence="4">The sequence shown here is derived from an EMBL/GenBank/DDBJ whole genome shotgun (WGS) entry which is preliminary data.</text>
</comment>
<dbReference type="AlphaFoldDB" id="A0A1A5YJ16"/>
<name>A0A1A5YJ16_9BACL</name>
<dbReference type="Gene3D" id="3.40.630.30">
    <property type="match status" value="1"/>
</dbReference>
<dbReference type="GO" id="GO:0016747">
    <property type="term" value="F:acyltransferase activity, transferring groups other than amino-acyl groups"/>
    <property type="evidence" value="ECO:0007669"/>
    <property type="project" value="InterPro"/>
</dbReference>
<dbReference type="Pfam" id="PF00583">
    <property type="entry name" value="Acetyltransf_1"/>
    <property type="match status" value="1"/>
</dbReference>
<evidence type="ECO:0000313" key="4">
    <source>
        <dbReference type="EMBL" id="OBR65558.1"/>
    </source>
</evidence>
<dbReference type="PANTHER" id="PTHR43877">
    <property type="entry name" value="AMINOALKYLPHOSPHONATE N-ACETYLTRANSFERASE-RELATED-RELATED"/>
    <property type="match status" value="1"/>
</dbReference>
<dbReference type="PROSITE" id="PS51186">
    <property type="entry name" value="GNAT"/>
    <property type="match status" value="1"/>
</dbReference>
<dbReference type="InterPro" id="IPR000182">
    <property type="entry name" value="GNAT_dom"/>
</dbReference>